<feature type="coiled-coil region" evidence="1">
    <location>
        <begin position="182"/>
        <end position="209"/>
    </location>
</feature>
<evidence type="ECO:0000256" key="1">
    <source>
        <dbReference type="SAM" id="Coils"/>
    </source>
</evidence>
<comment type="caution">
    <text evidence="2">The sequence shown here is derived from an EMBL/GenBank/DDBJ whole genome shotgun (WGS) entry which is preliminary data.</text>
</comment>
<name>A0A023DWE7_9PROT</name>
<dbReference type="AlphaFoldDB" id="A0A023DWE7"/>
<keyword evidence="3" id="KW-1185">Reference proteome</keyword>
<dbReference type="OrthoDB" id="8504297at2"/>
<dbReference type="Proteomes" id="UP000024842">
    <property type="component" value="Unassembled WGS sequence"/>
</dbReference>
<keyword evidence="1" id="KW-0175">Coiled coil</keyword>
<evidence type="ECO:0000313" key="2">
    <source>
        <dbReference type="EMBL" id="GAJ45713.1"/>
    </source>
</evidence>
<dbReference type="EMBL" id="BAUP01000006">
    <property type="protein sequence ID" value="GAJ45713.1"/>
    <property type="molecule type" value="Genomic_DNA"/>
</dbReference>
<accession>A0A023DWE7</accession>
<reference evidence="2 3" key="1">
    <citation type="journal article" date="2014" name="FEMS Microbiol. Lett.">
        <title>Draft genome sequences of three Holospora species (Holospora obtusa, Holospora undulata, and Holospora elegans), endonuclear symbiotic bacteria of the ciliate Paramecium caudatum.</title>
        <authorList>
            <person name="Dohra H."/>
            <person name="Tanaka K."/>
            <person name="Suzuki T."/>
            <person name="Fujishima M."/>
            <person name="Suzuki H."/>
        </authorList>
    </citation>
    <scope>NUCLEOTIDE SEQUENCE [LARGE SCALE GENOMIC DNA]</scope>
    <source>
        <strain evidence="2 3">E1</strain>
    </source>
</reference>
<gene>
    <name evidence="2" type="ORF">HE1_00022</name>
</gene>
<organism evidence="2 3">
    <name type="scientific">Holospora elegans E1</name>
    <dbReference type="NCBI Taxonomy" id="1427503"/>
    <lineage>
        <taxon>Bacteria</taxon>
        <taxon>Pseudomonadati</taxon>
        <taxon>Pseudomonadota</taxon>
        <taxon>Alphaproteobacteria</taxon>
        <taxon>Holosporales</taxon>
        <taxon>Holosporaceae</taxon>
        <taxon>Holospora</taxon>
    </lineage>
</organism>
<proteinExistence type="predicted"/>
<evidence type="ECO:0000313" key="3">
    <source>
        <dbReference type="Proteomes" id="UP000024842"/>
    </source>
</evidence>
<sequence>MKKEQIYQEIRERSPLGTGSALELLEALENFSTTELLKDLENLYQEWGALPKLYYTNKKEDINHIQQCESLFDFILHAIFYHEDPSVIPHLLKYVPSDDDEQDLVFMEDTASEPLCNGITEKNYFGESYIPVLLGCIHELVPRAMVNAESFFYDMVYDNFECFSETQPLIRNLYLAEKEPFIKLLEYSVQTTTEELEKAIKENKQKSIEVVQRALDRIQVIRQAFVKLHGL</sequence>
<protein>
    <submittedName>
        <fullName evidence="2">Uncharacterized protein</fullName>
    </submittedName>
</protein>